<dbReference type="RefSeq" id="WP_091373527.1">
    <property type="nucleotide sequence ID" value="NZ_LT629740.1"/>
</dbReference>
<reference evidence="1 2" key="1">
    <citation type="submission" date="2016-10" db="EMBL/GenBank/DDBJ databases">
        <authorList>
            <person name="de Groot N.N."/>
        </authorList>
    </citation>
    <scope>NUCLEOTIDE SEQUENCE [LARGE SCALE GENOMIC DNA]</scope>
    <source>
        <strain evidence="1 2">MP1X4</strain>
    </source>
</reference>
<proteinExistence type="predicted"/>
<dbReference type="STRING" id="652787.SAMN05216490_2686"/>
<evidence type="ECO:0000313" key="2">
    <source>
        <dbReference type="Proteomes" id="UP000199679"/>
    </source>
</evidence>
<dbReference type="OrthoDB" id="834556at2"/>
<organism evidence="1 2">
    <name type="scientific">Mucilaginibacter mallensis</name>
    <dbReference type="NCBI Taxonomy" id="652787"/>
    <lineage>
        <taxon>Bacteria</taxon>
        <taxon>Pseudomonadati</taxon>
        <taxon>Bacteroidota</taxon>
        <taxon>Sphingobacteriia</taxon>
        <taxon>Sphingobacteriales</taxon>
        <taxon>Sphingobacteriaceae</taxon>
        <taxon>Mucilaginibacter</taxon>
    </lineage>
</organism>
<dbReference type="InterPro" id="IPR023375">
    <property type="entry name" value="ADC_dom_sf"/>
</dbReference>
<dbReference type="EMBL" id="LT629740">
    <property type="protein sequence ID" value="SDT18799.1"/>
    <property type="molecule type" value="Genomic_DNA"/>
</dbReference>
<evidence type="ECO:0000313" key="1">
    <source>
        <dbReference type="EMBL" id="SDT18799.1"/>
    </source>
</evidence>
<keyword evidence="2" id="KW-1185">Reference proteome</keyword>
<dbReference type="SUPFAM" id="SSF160104">
    <property type="entry name" value="Acetoacetate decarboxylase-like"/>
    <property type="match status" value="1"/>
</dbReference>
<dbReference type="Proteomes" id="UP000199679">
    <property type="component" value="Chromosome I"/>
</dbReference>
<gene>
    <name evidence="1" type="ORF">SAMN05216490_2686</name>
</gene>
<protein>
    <submittedName>
        <fullName evidence="1">Acetoacetate decarboxylase (ADC)</fullName>
    </submittedName>
</protein>
<dbReference type="InterPro" id="IPR010451">
    <property type="entry name" value="Acetoacetate_decarboxylase"/>
</dbReference>
<dbReference type="Pfam" id="PF06314">
    <property type="entry name" value="ADC"/>
    <property type="match status" value="1"/>
</dbReference>
<sequence length="296" mass="33105">MGIPDRIKNYTGRYALVDDVPFKMPVATENSPALMAAFLCDYDKANALLPGNELHAVKYHNGKAIFMVTVINYLHTNIGKYIEYSIGIACTRGPKPAPRMLPALFTSHYNTGQYILELPVSSEISVKGGKGIWGMPKHKASLDFIITDDKVSAQYELNGHFAFRIEIDKPAKCNFPLNVGSVNYSHFRNMLMASNIYFKAKAGIRMGKNAKGSLFIGDHKRTGYMRDLGIESSPLFTAFMPHANGVLDDHFECWFITYKDKPQKVTPEGFASVINMGLSEDWLPAPSITDYQQFKI</sequence>
<dbReference type="Gene3D" id="2.40.400.10">
    <property type="entry name" value="Acetoacetate decarboxylase-like"/>
    <property type="match status" value="1"/>
</dbReference>
<name>A0A1H1YBZ4_MUCMA</name>
<dbReference type="GO" id="GO:0016829">
    <property type="term" value="F:lyase activity"/>
    <property type="evidence" value="ECO:0007669"/>
    <property type="project" value="InterPro"/>
</dbReference>
<dbReference type="AlphaFoldDB" id="A0A1H1YBZ4"/>
<accession>A0A1H1YBZ4</accession>